<dbReference type="Pfam" id="PF07719">
    <property type="entry name" value="TPR_2"/>
    <property type="match status" value="1"/>
</dbReference>
<feature type="repeat" description="TPR" evidence="3">
    <location>
        <begin position="31"/>
        <end position="64"/>
    </location>
</feature>
<dbReference type="AlphaFoldDB" id="A0A1H4JML9"/>
<dbReference type="PROSITE" id="PS50005">
    <property type="entry name" value="TPR"/>
    <property type="match status" value="3"/>
</dbReference>
<accession>A0A1H4JML9</accession>
<evidence type="ECO:0000256" key="1">
    <source>
        <dbReference type="ARBA" id="ARBA00022737"/>
    </source>
</evidence>
<dbReference type="EMBL" id="FNSD01000001">
    <property type="protein sequence ID" value="SEB47560.1"/>
    <property type="molecule type" value="Genomic_DNA"/>
</dbReference>
<dbReference type="SUPFAM" id="SSF48452">
    <property type="entry name" value="TPR-like"/>
    <property type="match status" value="3"/>
</dbReference>
<evidence type="ECO:0000313" key="5">
    <source>
        <dbReference type="Proteomes" id="UP000182409"/>
    </source>
</evidence>
<evidence type="ECO:0000256" key="2">
    <source>
        <dbReference type="ARBA" id="ARBA00022803"/>
    </source>
</evidence>
<dbReference type="Pfam" id="PF13432">
    <property type="entry name" value="TPR_16"/>
    <property type="match status" value="3"/>
</dbReference>
<dbReference type="InterPro" id="IPR013105">
    <property type="entry name" value="TPR_2"/>
</dbReference>
<keyword evidence="1" id="KW-0677">Repeat</keyword>
<feature type="repeat" description="TPR" evidence="3">
    <location>
        <begin position="575"/>
        <end position="608"/>
    </location>
</feature>
<feature type="repeat" description="TPR" evidence="3">
    <location>
        <begin position="440"/>
        <end position="473"/>
    </location>
</feature>
<keyword evidence="2 3" id="KW-0802">TPR repeat</keyword>
<dbReference type="Pfam" id="PF13176">
    <property type="entry name" value="TPR_7"/>
    <property type="match status" value="1"/>
</dbReference>
<dbReference type="PANTHER" id="PTHR45586:SF1">
    <property type="entry name" value="LIPOPOLYSACCHARIDE ASSEMBLY PROTEIN B"/>
    <property type="match status" value="1"/>
</dbReference>
<dbReference type="InterPro" id="IPR051012">
    <property type="entry name" value="CellSynth/LPSAsmb/PSIAsmb"/>
</dbReference>
<reference evidence="4 5" key="1">
    <citation type="submission" date="2016-10" db="EMBL/GenBank/DDBJ databases">
        <authorList>
            <person name="de Groot N.N."/>
        </authorList>
    </citation>
    <scope>NUCLEOTIDE SEQUENCE [LARGE SCALE GENOMIC DNA]</scope>
    <source>
        <strain evidence="4 5">AB35.6</strain>
    </source>
</reference>
<sequence length="729" mass="77353">MESGRQYEREGKPHEAAIQFSNALRLDSSMVDGHYELARAYQQSGSVQLAIYELGQVLQLAPENMAARVDVGRLLLQTGQVEPAAAQARWVVFKQPSNADAQALLSAASAAGGNRGVAIQAIRSAILLVPGRAEFHTALGQLLAADAATQPEAVTELKTAIRLNGKDVSARYGLASILERRGDLKGAQEQMQEAILLAPQSIPARAGLAALYTHAGDRAKAEETLREATDDLSDDPAAAPLLERFYGETGSLDQAQKAYEALVQRHPGSLDLRLAYLRVLIARGNFATARPMIEDLSQHHETDPGVNLLQAYLLMHDGKNDEALQLLQTATKNYPDNAQLLNLLARAQDASGDPQKAAETFRKVLRGDRSNLEAQSGLADLAYRRGDATDLKEAARQILLFHPALADGYLWRGVANLQANGNAAAIADIQEALRRRPAYGFALVQLGMAQAAQGNVQKAREAFEQALQLSPDPAAIAGLNDLDIRAHQPAIAVQRAQRQLERAPASSELYDQLAQAQQAAGDAAGALASATRATTLDANNRSAAQTFTKIGLSMGQLDPAVDLWNRWAAAHPADPQAPAALGMLFESAGDNKTALEYYRRSLNIKSDQPEVSASIAALSADGGGNLDVALSTAQAAYRAHPASVAAADALGWIYYRKGLPASGIEPLQKAAVLDDSDASVQYHLGVVLGSLGRKPEAAIHLNRASAMAPGTALATQAQQALAKLSGNGS</sequence>
<evidence type="ECO:0000313" key="4">
    <source>
        <dbReference type="EMBL" id="SEB47560.1"/>
    </source>
</evidence>
<dbReference type="PROSITE" id="PS50293">
    <property type="entry name" value="TPR_REGION"/>
    <property type="match status" value="1"/>
</dbReference>
<dbReference type="InterPro" id="IPR019734">
    <property type="entry name" value="TPR_rpt"/>
</dbReference>
<dbReference type="OrthoDB" id="220004at2"/>
<name>A0A1H4JML9_9BACT</name>
<dbReference type="Pfam" id="PF14559">
    <property type="entry name" value="TPR_19"/>
    <property type="match status" value="2"/>
</dbReference>
<dbReference type="RefSeq" id="WP_083350291.1">
    <property type="nucleotide sequence ID" value="NZ_FNSD01000001.1"/>
</dbReference>
<dbReference type="SMART" id="SM00028">
    <property type="entry name" value="TPR"/>
    <property type="match status" value="11"/>
</dbReference>
<gene>
    <name evidence="4" type="ORF">SAMN05443244_0710</name>
</gene>
<dbReference type="InterPro" id="IPR011990">
    <property type="entry name" value="TPR-like_helical_dom_sf"/>
</dbReference>
<evidence type="ECO:0000256" key="3">
    <source>
        <dbReference type="PROSITE-ProRule" id="PRU00339"/>
    </source>
</evidence>
<protein>
    <submittedName>
        <fullName evidence="4">Uncharacterized conserved protein HemY, contains two TPR repeats</fullName>
    </submittedName>
</protein>
<dbReference type="Proteomes" id="UP000182409">
    <property type="component" value="Unassembled WGS sequence"/>
</dbReference>
<dbReference type="Gene3D" id="1.25.40.10">
    <property type="entry name" value="Tetratricopeptide repeat domain"/>
    <property type="match status" value="4"/>
</dbReference>
<proteinExistence type="predicted"/>
<dbReference type="PANTHER" id="PTHR45586">
    <property type="entry name" value="TPR REPEAT-CONTAINING PROTEIN PA4667"/>
    <property type="match status" value="1"/>
</dbReference>
<organism evidence="4 5">
    <name type="scientific">Terriglobus roseus</name>
    <dbReference type="NCBI Taxonomy" id="392734"/>
    <lineage>
        <taxon>Bacteria</taxon>
        <taxon>Pseudomonadati</taxon>
        <taxon>Acidobacteriota</taxon>
        <taxon>Terriglobia</taxon>
        <taxon>Terriglobales</taxon>
        <taxon>Acidobacteriaceae</taxon>
        <taxon>Terriglobus</taxon>
    </lineage>
</organism>